<evidence type="ECO:0008006" key="4">
    <source>
        <dbReference type="Google" id="ProtNLM"/>
    </source>
</evidence>
<dbReference type="Proteomes" id="UP000184232">
    <property type="component" value="Unassembled WGS sequence"/>
</dbReference>
<dbReference type="OrthoDB" id="1110633at2"/>
<dbReference type="RefSeq" id="WP_072784542.1">
    <property type="nucleotide sequence ID" value="NZ_CP045292.1"/>
</dbReference>
<dbReference type="STRING" id="683124.SAMN05444337_1993"/>
<accession>A0A1M6J7L1</accession>
<dbReference type="AlphaFoldDB" id="A0A1M6J7L1"/>
<keyword evidence="3" id="KW-1185">Reference proteome</keyword>
<evidence type="ECO:0000256" key="1">
    <source>
        <dbReference type="SAM" id="SignalP"/>
    </source>
</evidence>
<proteinExistence type="predicted"/>
<protein>
    <recommendedName>
        <fullName evidence="4">Outer membrane protein assembly factor BamA</fullName>
    </recommendedName>
</protein>
<keyword evidence="1" id="KW-0732">Signal</keyword>
<organism evidence="2 3">
    <name type="scientific">Flavobacterium haoranii</name>
    <dbReference type="NCBI Taxonomy" id="683124"/>
    <lineage>
        <taxon>Bacteria</taxon>
        <taxon>Pseudomonadati</taxon>
        <taxon>Bacteroidota</taxon>
        <taxon>Flavobacteriia</taxon>
        <taxon>Flavobacteriales</taxon>
        <taxon>Flavobacteriaceae</taxon>
        <taxon>Flavobacterium</taxon>
    </lineage>
</organism>
<sequence>MKPIKFYNTFLILLLLFTCSVSFAQNSDEPKDSARVYKNIYDFSKKSKFSKFVYELLFDKNALKTNKINFKKKNKPTIEHEFHNGKIIRNITVISYDPFGYSVTDSLKKPDKKLENVGNSIHIKTKEFTLKNLLLFKENEAYDSLKVIESERLIRRQRYTRRTHIDILPTSSNDSIDVVLKVLDSWSLLPNGSLSTSQGEARLTERNILGLGHQISGLYKYRFDDNQKTISSRYLINNIKNTFLSLEFGYDNDFDNNSKRTIELKREFFSPLTKWAFGVSFQNTTQKYNFYQIIPDSTLIQDTKSEYEDYWIGRSFKIFKDNSYKSRTTRLITSLTYNKKIFKQKPEDFVDLYDYYSNEKNVIGLIGISSRQYYQDKFLFNYDIIEDIPYGRTLALTIGNQEKFNTNRLYLGSKIAFGQKYTFGYLSSSAEFGSFFRNKKSEQSAFRFELNYFTDLIPLGKWSMRQFIKPTYILGNNRLNSEKDLLTLSENMGIQGFNSPITGNQKWVLNLQTQTYSPGSWHGFRFSPYFNATFGSLMNKNTAFLNTKIYSKFSVGLLINNDYLVFNSFQISFSYYPSIPFEGTNVLKTNSFENTDLSISDFQVSKPAYIRYD</sequence>
<reference evidence="2 3" key="1">
    <citation type="submission" date="2016-11" db="EMBL/GenBank/DDBJ databases">
        <authorList>
            <person name="Jaros S."/>
            <person name="Januszkiewicz K."/>
            <person name="Wedrychowicz H."/>
        </authorList>
    </citation>
    <scope>NUCLEOTIDE SEQUENCE [LARGE SCALE GENOMIC DNA]</scope>
    <source>
        <strain evidence="2 3">DSM 22807</strain>
    </source>
</reference>
<feature type="signal peptide" evidence="1">
    <location>
        <begin position="1"/>
        <end position="24"/>
    </location>
</feature>
<feature type="chain" id="PRO_5013065022" description="Outer membrane protein assembly factor BamA" evidence="1">
    <location>
        <begin position="25"/>
        <end position="613"/>
    </location>
</feature>
<name>A0A1M6J7L1_9FLAO</name>
<evidence type="ECO:0000313" key="2">
    <source>
        <dbReference type="EMBL" id="SHJ42660.1"/>
    </source>
</evidence>
<dbReference type="Gene3D" id="3.10.20.310">
    <property type="entry name" value="membrane protein fhac"/>
    <property type="match status" value="1"/>
</dbReference>
<evidence type="ECO:0000313" key="3">
    <source>
        <dbReference type="Proteomes" id="UP000184232"/>
    </source>
</evidence>
<dbReference type="EMBL" id="FQZH01000003">
    <property type="protein sequence ID" value="SHJ42660.1"/>
    <property type="molecule type" value="Genomic_DNA"/>
</dbReference>
<gene>
    <name evidence="2" type="ORF">SAMN05444337_1993</name>
</gene>